<comment type="caution">
    <text evidence="8">The sequence shown here is derived from an EMBL/GenBank/DDBJ whole genome shotgun (WGS) entry which is preliminary data.</text>
</comment>
<dbReference type="SUPFAM" id="SSF52540">
    <property type="entry name" value="P-loop containing nucleoside triphosphate hydrolases"/>
    <property type="match status" value="1"/>
</dbReference>
<dbReference type="Gene3D" id="3.40.50.300">
    <property type="entry name" value="P-loop containing nucleotide triphosphate hydrolases"/>
    <property type="match status" value="1"/>
</dbReference>
<feature type="transmembrane region" description="Helical" evidence="6">
    <location>
        <begin position="91"/>
        <end position="109"/>
    </location>
</feature>
<reference evidence="8 9" key="1">
    <citation type="submission" date="2020-07" db="EMBL/GenBank/DDBJ databases">
        <title>Streptomyces isolated from Indian soil.</title>
        <authorList>
            <person name="Mandal S."/>
            <person name="Maiti P.K."/>
        </authorList>
    </citation>
    <scope>NUCLEOTIDE SEQUENCE [LARGE SCALE GENOMIC DNA]</scope>
    <source>
        <strain evidence="8 9">PSKA54</strain>
    </source>
</reference>
<dbReference type="EMBL" id="JACEQY010000025">
    <property type="protein sequence ID" value="MBA4864032.1"/>
    <property type="molecule type" value="Genomic_DNA"/>
</dbReference>
<evidence type="ECO:0000313" key="9">
    <source>
        <dbReference type="Proteomes" id="UP000586976"/>
    </source>
</evidence>
<dbReference type="Proteomes" id="UP000586976">
    <property type="component" value="Unassembled WGS sequence"/>
</dbReference>
<protein>
    <submittedName>
        <fullName evidence="8">TraM recognition domain-containing protein</fullName>
    </submittedName>
</protein>
<organism evidence="8 9">
    <name type="scientific">Streptomyces himalayensis subsp. aureolus</name>
    <dbReference type="NCBI Taxonomy" id="2758039"/>
    <lineage>
        <taxon>Bacteria</taxon>
        <taxon>Bacillati</taxon>
        <taxon>Actinomycetota</taxon>
        <taxon>Actinomycetes</taxon>
        <taxon>Kitasatosporales</taxon>
        <taxon>Streptomycetaceae</taxon>
        <taxon>Streptomyces</taxon>
        <taxon>Streptomyces himalayensis</taxon>
    </lineage>
</organism>
<dbReference type="GO" id="GO:0005886">
    <property type="term" value="C:plasma membrane"/>
    <property type="evidence" value="ECO:0007669"/>
    <property type="project" value="UniProtKB-SubCell"/>
</dbReference>
<keyword evidence="4 6" id="KW-1133">Transmembrane helix</keyword>
<keyword evidence="5 6" id="KW-0472">Membrane</keyword>
<dbReference type="Pfam" id="PF12696">
    <property type="entry name" value="TraG-D_C"/>
    <property type="match status" value="1"/>
</dbReference>
<sequence>MSRPLAQELHRPTTQRLSRTSSGTDLLLALLFVLLGAAVAFGSAAWMVGNTANLLVGDGTWVAFNPAEALLHPGAVWPGLSSTALLVGARLFPGVLVLALLVTVGVAVIRRRSQRTSGLAGPADVRPLLKKEITAKAQSLRPSLADLKPKEVDPADRGILIGTLSRGRAEVRASWEDVIVAIMAPRSGKTSGLAIPAILSAPGPVLLTSNKAANDAFTATVDARAEVGTVWTLDPQQIAHHPRQMWWNILADARDLAGAKRLAGHFVAASVDESSGSDFWSTAAANTLGALFLAAASHRRPITDVLDWLASPADRNPVDLLSDAGHHAVAAQLQGTVSGAVETRDGIYETARQYASCLLDTEIAAWVTPTPDLPEFKPAEFARSRDTLYLLSKDGGGSASAIIAAAADAVMRAAVVVAERSGGRLDPPARCVLDEAANVCKINDLPDLYSHLGSRGVIPITILQSYRQGQKCWGEAGMDSLWSAATIKVVGSGIDDADFADKLSRIIGDHEVQTTTVSTSESGKSTSVSTRTERILPPDAIRALPKGKALLLATGMRVAMLDLKPWYKEPIAKTVGPASERATKAITARALAKSEAFGTVA</sequence>
<dbReference type="CDD" id="cd01127">
    <property type="entry name" value="TrwB_TraG_TraD_VirD4"/>
    <property type="match status" value="1"/>
</dbReference>
<comment type="subcellular location">
    <subcellularLocation>
        <location evidence="1">Cell membrane</location>
        <topology evidence="1">Multi-pass membrane protein</topology>
    </subcellularLocation>
</comment>
<proteinExistence type="predicted"/>
<gene>
    <name evidence="8" type="ORF">H1V43_22265</name>
</gene>
<evidence type="ECO:0000256" key="6">
    <source>
        <dbReference type="SAM" id="Phobius"/>
    </source>
</evidence>
<evidence type="ECO:0000259" key="7">
    <source>
        <dbReference type="Pfam" id="PF12696"/>
    </source>
</evidence>
<evidence type="ECO:0000313" key="8">
    <source>
        <dbReference type="EMBL" id="MBA4864032.1"/>
    </source>
</evidence>
<dbReference type="RefSeq" id="WP_181865705.1">
    <property type="nucleotide sequence ID" value="NZ_JACEQY010000025.1"/>
</dbReference>
<evidence type="ECO:0000256" key="4">
    <source>
        <dbReference type="ARBA" id="ARBA00022989"/>
    </source>
</evidence>
<dbReference type="PANTHER" id="PTHR37937">
    <property type="entry name" value="CONJUGATIVE TRANSFER: DNA TRANSPORT"/>
    <property type="match status" value="1"/>
</dbReference>
<keyword evidence="9" id="KW-1185">Reference proteome</keyword>
<dbReference type="InterPro" id="IPR051539">
    <property type="entry name" value="T4SS-coupling_protein"/>
</dbReference>
<evidence type="ECO:0000256" key="5">
    <source>
        <dbReference type="ARBA" id="ARBA00023136"/>
    </source>
</evidence>
<accession>A0A7W2HHH9</accession>
<feature type="transmembrane region" description="Helical" evidence="6">
    <location>
        <begin position="26"/>
        <end position="48"/>
    </location>
</feature>
<dbReference type="AlphaFoldDB" id="A0A7W2HHH9"/>
<keyword evidence="3 6" id="KW-0812">Transmembrane</keyword>
<keyword evidence="2" id="KW-1003">Cell membrane</keyword>
<dbReference type="PANTHER" id="PTHR37937:SF1">
    <property type="entry name" value="CONJUGATIVE TRANSFER: DNA TRANSPORT"/>
    <property type="match status" value="1"/>
</dbReference>
<evidence type="ECO:0000256" key="2">
    <source>
        <dbReference type="ARBA" id="ARBA00022475"/>
    </source>
</evidence>
<name>A0A7W2HHH9_9ACTN</name>
<evidence type="ECO:0000256" key="3">
    <source>
        <dbReference type="ARBA" id="ARBA00022692"/>
    </source>
</evidence>
<dbReference type="InterPro" id="IPR027417">
    <property type="entry name" value="P-loop_NTPase"/>
</dbReference>
<feature type="domain" description="TraD/TraG TraM recognition site" evidence="7">
    <location>
        <begin position="428"/>
        <end position="546"/>
    </location>
</feature>
<evidence type="ECO:0000256" key="1">
    <source>
        <dbReference type="ARBA" id="ARBA00004651"/>
    </source>
</evidence>
<dbReference type="InterPro" id="IPR032689">
    <property type="entry name" value="TraG-D_C"/>
</dbReference>